<dbReference type="OrthoDB" id="275278at2759"/>
<dbReference type="GO" id="GO:0006260">
    <property type="term" value="P:DNA replication"/>
    <property type="evidence" value="ECO:0007669"/>
    <property type="project" value="InterPro"/>
</dbReference>
<dbReference type="InterPro" id="IPR027417">
    <property type="entry name" value="P-loop_NTPase"/>
</dbReference>
<protein>
    <submittedName>
        <fullName evidence="2">Twinkle protein, mitochondrial</fullName>
    </submittedName>
</protein>
<reference evidence="3" key="1">
    <citation type="submission" date="2017-01" db="EMBL/GenBank/DDBJ databases">
        <authorList>
            <person name="Wang Y."/>
            <person name="White M."/>
            <person name="Kvist S."/>
            <person name="Moncalvo J.-M."/>
        </authorList>
    </citation>
    <scope>NUCLEOTIDE SEQUENCE [LARGE SCALE GENOMIC DNA]</scope>
    <source>
        <strain evidence="3">COL-18-3</strain>
    </source>
</reference>
<sequence length="226" mass="25742">GSFEIPNTRLASRMLAQFAGEDLSTKPEAQLRKHMSRFMGLPMYFLKFHGSTNPDTVIETMRHAVYAYDVKHIIIDNLQFMMSVHGHTKFSGDKYDLQDAAVASFRRFATEQRVHITLVVHIRKEQSSSSLDLNSIFGSAKTTQEADNVLMLQKLSRSSSKRYLEVLKNRYDGTLGKIYLSYDKDSSSIKQIAEPPPRQRNVKLIRPATGLDELTQLRISESTELL</sequence>
<dbReference type="EMBL" id="LSSK01000722">
    <property type="protein sequence ID" value="OMH82189.1"/>
    <property type="molecule type" value="Genomic_DNA"/>
</dbReference>
<comment type="caution">
    <text evidence="2">The sequence shown here is derived from an EMBL/GenBank/DDBJ whole genome shotgun (WGS) entry which is preliminary data.</text>
</comment>
<dbReference type="GO" id="GO:0003697">
    <property type="term" value="F:single-stranded DNA binding"/>
    <property type="evidence" value="ECO:0007669"/>
    <property type="project" value="InterPro"/>
</dbReference>
<keyword evidence="3" id="KW-1185">Reference proteome</keyword>
<evidence type="ECO:0000313" key="2">
    <source>
        <dbReference type="EMBL" id="OMH82189.1"/>
    </source>
</evidence>
<dbReference type="Pfam" id="PF13481">
    <property type="entry name" value="AAA_25"/>
    <property type="match status" value="1"/>
</dbReference>
<name>A0A1R1PML7_ZANCU</name>
<dbReference type="PANTHER" id="PTHR12873:SF0">
    <property type="entry name" value="TWINKLE MTDNA HELICASE"/>
    <property type="match status" value="1"/>
</dbReference>
<dbReference type="Proteomes" id="UP000188320">
    <property type="component" value="Unassembled WGS sequence"/>
</dbReference>
<proteinExistence type="predicted"/>
<gene>
    <name evidence="2" type="ORF">AX774_g4335</name>
</gene>
<dbReference type="InterPro" id="IPR027032">
    <property type="entry name" value="Twinkle-like"/>
</dbReference>
<dbReference type="InterPro" id="IPR007694">
    <property type="entry name" value="DNA_helicase_DnaB-like_C"/>
</dbReference>
<dbReference type="SUPFAM" id="SSF52540">
    <property type="entry name" value="P-loop containing nucleoside triphosphate hydrolases"/>
    <property type="match status" value="1"/>
</dbReference>
<dbReference type="GO" id="GO:0005524">
    <property type="term" value="F:ATP binding"/>
    <property type="evidence" value="ECO:0007669"/>
    <property type="project" value="InterPro"/>
</dbReference>
<dbReference type="Gene3D" id="3.40.50.300">
    <property type="entry name" value="P-loop containing nucleotide triphosphate hydrolases"/>
    <property type="match status" value="1"/>
</dbReference>
<dbReference type="PROSITE" id="PS51199">
    <property type="entry name" value="SF4_HELICASE"/>
    <property type="match status" value="1"/>
</dbReference>
<dbReference type="AlphaFoldDB" id="A0A1R1PML7"/>
<organism evidence="2 3">
    <name type="scientific">Zancudomyces culisetae</name>
    <name type="common">Gut fungus</name>
    <name type="synonym">Smittium culisetae</name>
    <dbReference type="NCBI Taxonomy" id="1213189"/>
    <lineage>
        <taxon>Eukaryota</taxon>
        <taxon>Fungi</taxon>
        <taxon>Fungi incertae sedis</taxon>
        <taxon>Zoopagomycota</taxon>
        <taxon>Kickxellomycotina</taxon>
        <taxon>Harpellomycetes</taxon>
        <taxon>Harpellales</taxon>
        <taxon>Legeriomycetaceae</taxon>
        <taxon>Zancudomyces</taxon>
    </lineage>
</organism>
<dbReference type="PANTHER" id="PTHR12873">
    <property type="entry name" value="T7-LIKE MITOCHONDRIAL DNA HELICASE"/>
    <property type="match status" value="1"/>
</dbReference>
<feature type="non-terminal residue" evidence="2">
    <location>
        <position position="1"/>
    </location>
</feature>
<feature type="domain" description="SF4 helicase" evidence="1">
    <location>
        <begin position="1"/>
        <end position="196"/>
    </location>
</feature>
<evidence type="ECO:0000313" key="3">
    <source>
        <dbReference type="Proteomes" id="UP000188320"/>
    </source>
</evidence>
<evidence type="ECO:0000259" key="1">
    <source>
        <dbReference type="PROSITE" id="PS51199"/>
    </source>
</evidence>
<accession>A0A1R1PML7</accession>
<dbReference type="GO" id="GO:0043139">
    <property type="term" value="F:5'-3' DNA helicase activity"/>
    <property type="evidence" value="ECO:0007669"/>
    <property type="project" value="InterPro"/>
</dbReference>